<evidence type="ECO:0000313" key="1">
    <source>
        <dbReference type="EMBL" id="KAG9226959.1"/>
    </source>
</evidence>
<dbReference type="EMBL" id="WQMT02000002">
    <property type="protein sequence ID" value="KAG9226959.1"/>
    <property type="molecule type" value="Genomic_DNA"/>
</dbReference>
<sequence>MLTNTVRFHFLPLPQGSHPLTSACAVGFSELAILSYVTAIIYITLCTVELFGSVVNLLPRRLHLIETYTRLVDISAILVAVAGLTYSGTYLVYKDELISECVHSSIHDEGLLRSTFRLNPWPTSNNNGAVDCTSAYSADILTHLLAFPISFLLPMILQLIIAHTYYRQSTDPLHKSNLCHQYQHPNSHTATHPPRLPSSSSSSATRVGWLHFPSQSPFARLRAMLPWHRRAFFGYQRLSTEPHTQRQHDHISLHKLQSVPSLHPIKEAPEVPSPVSPEAGLTPGPPSFGGGHGYNLHNGHLSAFTIGSLDTGMEDDAF</sequence>
<organism evidence="1 2">
    <name type="scientific">Pleurotus cornucopiae</name>
    <name type="common">Cornucopia mushroom</name>
    <dbReference type="NCBI Taxonomy" id="5321"/>
    <lineage>
        <taxon>Eukaryota</taxon>
        <taxon>Fungi</taxon>
        <taxon>Dikarya</taxon>
        <taxon>Basidiomycota</taxon>
        <taxon>Agaricomycotina</taxon>
        <taxon>Agaricomycetes</taxon>
        <taxon>Agaricomycetidae</taxon>
        <taxon>Agaricales</taxon>
        <taxon>Pleurotineae</taxon>
        <taxon>Pleurotaceae</taxon>
        <taxon>Pleurotus</taxon>
    </lineage>
</organism>
<comment type="caution">
    <text evidence="1">The sequence shown here is derived from an EMBL/GenBank/DDBJ whole genome shotgun (WGS) entry which is preliminary data.</text>
</comment>
<name>A0ACB7JAY3_PLECO</name>
<gene>
    <name evidence="1" type="ORF">CCMSSC00406_0003368</name>
</gene>
<reference evidence="1 2" key="1">
    <citation type="journal article" date="2021" name="Appl. Environ. Microbiol.">
        <title>Genetic linkage and physical mapping for an oyster mushroom Pleurotus cornucopiae and QTL analysis for the trait cap color.</title>
        <authorList>
            <person name="Zhang Y."/>
            <person name="Gao W."/>
            <person name="Sonnenberg A."/>
            <person name="Chen Q."/>
            <person name="Zhang J."/>
            <person name="Huang C."/>
        </authorList>
    </citation>
    <scope>NUCLEOTIDE SEQUENCE [LARGE SCALE GENOMIC DNA]</scope>
    <source>
        <strain evidence="1">CCMSSC00406</strain>
    </source>
</reference>
<proteinExistence type="predicted"/>
<keyword evidence="2" id="KW-1185">Reference proteome</keyword>
<protein>
    <submittedName>
        <fullName evidence="1">Uncharacterized protein</fullName>
    </submittedName>
</protein>
<evidence type="ECO:0000313" key="2">
    <source>
        <dbReference type="Proteomes" id="UP000824881"/>
    </source>
</evidence>
<dbReference type="Proteomes" id="UP000824881">
    <property type="component" value="Unassembled WGS sequence"/>
</dbReference>
<accession>A0ACB7JAY3</accession>